<evidence type="ECO:0000313" key="1">
    <source>
        <dbReference type="EMBL" id="CBY01696.1"/>
    </source>
</evidence>
<dbReference type="AlphaFoldDB" id="E5AEQ7"/>
<dbReference type="VEuPathDB" id="FungiDB:LEMA_uP004830.1"/>
<dbReference type="InParanoid" id="E5AEQ7"/>
<dbReference type="EMBL" id="FP929139">
    <property type="protein sequence ID" value="CBY01696.1"/>
    <property type="molecule type" value="Genomic_DNA"/>
</dbReference>
<gene>
    <name evidence="1" type="ORF">LEMA_uP004830.1</name>
</gene>
<evidence type="ECO:0000313" key="2">
    <source>
        <dbReference type="Proteomes" id="UP000002668"/>
    </source>
</evidence>
<reference evidence="2" key="1">
    <citation type="journal article" date="2011" name="Nat. Commun.">
        <title>Effector diversification within compartments of the Leptosphaeria maculans genome affected by Repeat-Induced Point mutations.</title>
        <authorList>
            <person name="Rouxel T."/>
            <person name="Grandaubert J."/>
            <person name="Hane J.K."/>
            <person name="Hoede C."/>
            <person name="van de Wouw A.P."/>
            <person name="Couloux A."/>
            <person name="Dominguez V."/>
            <person name="Anthouard V."/>
            <person name="Bally P."/>
            <person name="Bourras S."/>
            <person name="Cozijnsen A.J."/>
            <person name="Ciuffetti L.M."/>
            <person name="Degrave A."/>
            <person name="Dilmaghani A."/>
            <person name="Duret L."/>
            <person name="Fudal I."/>
            <person name="Goodwin S.B."/>
            <person name="Gout L."/>
            <person name="Glaser N."/>
            <person name="Linglin J."/>
            <person name="Kema G.H.J."/>
            <person name="Lapalu N."/>
            <person name="Lawrence C.B."/>
            <person name="May K."/>
            <person name="Meyer M."/>
            <person name="Ollivier B."/>
            <person name="Poulain J."/>
            <person name="Schoch C.L."/>
            <person name="Simon A."/>
            <person name="Spatafora J.W."/>
            <person name="Stachowiak A."/>
            <person name="Turgeon B.G."/>
            <person name="Tyler B.M."/>
            <person name="Vincent D."/>
            <person name="Weissenbach J."/>
            <person name="Amselem J."/>
            <person name="Quesneville H."/>
            <person name="Oliver R.P."/>
            <person name="Wincker P."/>
            <person name="Balesdent M.-H."/>
            <person name="Howlett B.J."/>
        </authorList>
    </citation>
    <scope>NUCLEOTIDE SEQUENCE [LARGE SCALE GENOMIC DNA]</scope>
    <source>
        <strain evidence="2">JN3 / isolate v23.1.3 / race Av1-4-5-6-7-8</strain>
    </source>
</reference>
<protein>
    <submittedName>
        <fullName evidence="1">Predicted protein</fullName>
    </submittedName>
</protein>
<sequence>MGFNYLVTIFWRSPITVLGYLNRCANKLNSRLSWLQVQQILCFQLEAGTAVQPLA</sequence>
<organism evidence="1 2">
    <name type="scientific">Leptosphaeria maculans (strain JN3 / isolate v23.1.3 / race Av1-4-5-6-7-8)</name>
    <name type="common">Blackleg fungus</name>
    <name type="synonym">Phoma lingam</name>
    <dbReference type="NCBI Taxonomy" id="985895"/>
    <lineage>
        <taxon>Eukaryota</taxon>
        <taxon>Fungi</taxon>
        <taxon>Dikarya</taxon>
        <taxon>Ascomycota</taxon>
        <taxon>Pezizomycotina</taxon>
        <taxon>Dothideomycetes</taxon>
        <taxon>Pleosporomycetidae</taxon>
        <taxon>Pleosporales</taxon>
        <taxon>Pleosporineae</taxon>
        <taxon>Leptosphaeriaceae</taxon>
        <taxon>Plenodomus</taxon>
        <taxon>Plenodomus lingam/Leptosphaeria maculans species complex</taxon>
    </lineage>
</organism>
<keyword evidence="2" id="KW-1185">Reference proteome</keyword>
<dbReference type="HOGENOM" id="CLU_3032833_0_0_1"/>
<accession>E5AEQ7</accession>
<proteinExistence type="predicted"/>
<dbReference type="Proteomes" id="UP000002668">
    <property type="component" value="Genome"/>
</dbReference>
<name>E5AEQ7_LEPMJ</name>